<dbReference type="InterPro" id="IPR013216">
    <property type="entry name" value="Methyltransf_11"/>
</dbReference>
<comment type="catalytic activity">
    <reaction evidence="6">
        <text>N,N-dimethylethanolamine phosphate + S-adenosyl-L-methionine = phosphocholine + S-adenosyl-L-homocysteine + H(+)</text>
        <dbReference type="Rhea" id="RHEA:25325"/>
        <dbReference type="ChEBI" id="CHEBI:15378"/>
        <dbReference type="ChEBI" id="CHEBI:57856"/>
        <dbReference type="ChEBI" id="CHEBI:58641"/>
        <dbReference type="ChEBI" id="CHEBI:59789"/>
        <dbReference type="ChEBI" id="CHEBI:295975"/>
        <dbReference type="EC" id="2.1.1.103"/>
    </reaction>
    <physiologicalReaction direction="left-to-right" evidence="6">
        <dbReference type="Rhea" id="RHEA:25326"/>
    </physiologicalReaction>
</comment>
<keyword evidence="4" id="KW-0808">Transferase</keyword>
<organism evidence="9 10">
    <name type="scientific">Tegillarca granosa</name>
    <name type="common">Malaysian cockle</name>
    <name type="synonym">Anadara granosa</name>
    <dbReference type="NCBI Taxonomy" id="220873"/>
    <lineage>
        <taxon>Eukaryota</taxon>
        <taxon>Metazoa</taxon>
        <taxon>Spiralia</taxon>
        <taxon>Lophotrochozoa</taxon>
        <taxon>Mollusca</taxon>
        <taxon>Bivalvia</taxon>
        <taxon>Autobranchia</taxon>
        <taxon>Pteriomorphia</taxon>
        <taxon>Arcoida</taxon>
        <taxon>Arcoidea</taxon>
        <taxon>Arcidae</taxon>
        <taxon>Tegillarca</taxon>
    </lineage>
</organism>
<evidence type="ECO:0000256" key="3">
    <source>
        <dbReference type="ARBA" id="ARBA00022603"/>
    </source>
</evidence>
<evidence type="ECO:0000256" key="4">
    <source>
        <dbReference type="ARBA" id="ARBA00022679"/>
    </source>
</evidence>
<keyword evidence="3" id="KW-0489">Methyltransferase</keyword>
<protein>
    <recommendedName>
        <fullName evidence="5">phosphoethanolamine N-methyltransferase</fullName>
        <ecNumber evidence="5">2.1.1.103</ecNumber>
    </recommendedName>
</protein>
<evidence type="ECO:0000313" key="10">
    <source>
        <dbReference type="Proteomes" id="UP001217089"/>
    </source>
</evidence>
<evidence type="ECO:0000256" key="5">
    <source>
        <dbReference type="ARBA" id="ARBA00035674"/>
    </source>
</evidence>
<dbReference type="Pfam" id="PF13489">
    <property type="entry name" value="Methyltransf_23"/>
    <property type="match status" value="1"/>
</dbReference>
<evidence type="ECO:0000256" key="6">
    <source>
        <dbReference type="ARBA" id="ARBA00047619"/>
    </source>
</evidence>
<name>A0ABQ9EH91_TEGGR</name>
<dbReference type="CDD" id="cd02440">
    <property type="entry name" value="AdoMet_MTases"/>
    <property type="match status" value="2"/>
</dbReference>
<comment type="catalytic activity">
    <reaction evidence="7">
        <text>N-methylethanolamine phosphate + S-adenosyl-L-methionine = N,N-dimethylethanolamine phosphate + S-adenosyl-L-homocysteine + H(+)</text>
        <dbReference type="Rhea" id="RHEA:25321"/>
        <dbReference type="ChEBI" id="CHEBI:15378"/>
        <dbReference type="ChEBI" id="CHEBI:57781"/>
        <dbReference type="ChEBI" id="CHEBI:57856"/>
        <dbReference type="ChEBI" id="CHEBI:58641"/>
        <dbReference type="ChEBI" id="CHEBI:59789"/>
        <dbReference type="EC" id="2.1.1.103"/>
    </reaction>
    <physiologicalReaction direction="left-to-right" evidence="7">
        <dbReference type="Rhea" id="RHEA:25322"/>
    </physiologicalReaction>
</comment>
<dbReference type="EC" id="2.1.1.103" evidence="5"/>
<feature type="domain" description="Methyltransferase type 11" evidence="8">
    <location>
        <begin position="56"/>
        <end position="151"/>
    </location>
</feature>
<dbReference type="PANTHER" id="PTHR44307:SF2">
    <property type="entry name" value="PHOSPHOETHANOLAMINE METHYLTRANSFERASE ISOFORM X1"/>
    <property type="match status" value="1"/>
</dbReference>
<dbReference type="PANTHER" id="PTHR44307">
    <property type="entry name" value="PHOSPHOETHANOLAMINE METHYLTRANSFERASE"/>
    <property type="match status" value="1"/>
</dbReference>
<gene>
    <name evidence="9" type="ORF">KUTeg_019301</name>
</gene>
<comment type="pathway">
    <text evidence="1">Phospholipid metabolism; phosphatidylcholine biosynthesis.</text>
</comment>
<comment type="caution">
    <text evidence="9">The sequence shown here is derived from an EMBL/GenBank/DDBJ whole genome shotgun (WGS) entry which is preliminary data.</text>
</comment>
<evidence type="ECO:0000256" key="1">
    <source>
        <dbReference type="ARBA" id="ARBA00004969"/>
    </source>
</evidence>
<dbReference type="Pfam" id="PF08241">
    <property type="entry name" value="Methyltransf_11"/>
    <property type="match status" value="1"/>
</dbReference>
<sequence>MQTAVRSAMTEFWEEHSQDGSLNEMMLDDNAEELCRKELPEILSYLPPYENQDVIELGAGIGRFTGEFAKKVKSILAVDFMENFIAKNKELNKKYTNIEYKQADVTKLTLPAESSDVVFSNWLLMYLDDVEVQNLMKKMLLWLREDGYVFIRESCFHQSGDKARSVNPTNYRSPDVYDAMFNACTIPTEDGQALYGFDIVLRRSVHSYTKLKQNSNQYVWLVQKVKRALDSNHGFKSFQDFLDNQQYSKNGILRYEKIFGRTYVSTGGYDTTKEFVLMLNLKHGQEVLDVGCGIGGSAFYMVKEFGVTVTAIDLSINMIDIGIERAEEVNIKDEVQFEVADATKRDYPPNSFDVVYSRDTILHIADKLSLFKKFFKWLRPGGKVLISDYCCSEGEHSDRFKAYVKQRGYNLLSPQQYGKVLEEAGFTNVKAEDRTDLFVKSLEKELERAETIKDEFLQEFSQEDYDYIVNGWKDKIVRTGEGDQRWGCFYAEKPRN</sequence>
<dbReference type="SUPFAM" id="SSF53335">
    <property type="entry name" value="S-adenosyl-L-methionine-dependent methyltransferases"/>
    <property type="match status" value="2"/>
</dbReference>
<keyword evidence="10" id="KW-1185">Reference proteome</keyword>
<proteinExistence type="predicted"/>
<dbReference type="Gene3D" id="3.40.50.150">
    <property type="entry name" value="Vaccinia Virus protein VP39"/>
    <property type="match status" value="2"/>
</dbReference>
<accession>A0ABQ9EH91</accession>
<dbReference type="InterPro" id="IPR029063">
    <property type="entry name" value="SAM-dependent_MTases_sf"/>
</dbReference>
<comment type="pathway">
    <text evidence="2">Lipid metabolism.</text>
</comment>
<evidence type="ECO:0000256" key="7">
    <source>
        <dbReference type="ARBA" id="ARBA00047841"/>
    </source>
</evidence>
<dbReference type="EMBL" id="JARBDR010000917">
    <property type="protein sequence ID" value="KAJ8302905.1"/>
    <property type="molecule type" value="Genomic_DNA"/>
</dbReference>
<evidence type="ECO:0000313" key="9">
    <source>
        <dbReference type="EMBL" id="KAJ8302905.1"/>
    </source>
</evidence>
<dbReference type="Proteomes" id="UP001217089">
    <property type="component" value="Unassembled WGS sequence"/>
</dbReference>
<reference evidence="9 10" key="1">
    <citation type="submission" date="2022-12" db="EMBL/GenBank/DDBJ databases">
        <title>Chromosome-level genome of Tegillarca granosa.</title>
        <authorList>
            <person name="Kim J."/>
        </authorList>
    </citation>
    <scope>NUCLEOTIDE SEQUENCE [LARGE SCALE GENOMIC DNA]</scope>
    <source>
        <strain evidence="9">Teg-2019</strain>
        <tissue evidence="9">Adductor muscle</tissue>
    </source>
</reference>
<evidence type="ECO:0000259" key="8">
    <source>
        <dbReference type="Pfam" id="PF08241"/>
    </source>
</evidence>
<evidence type="ECO:0000256" key="2">
    <source>
        <dbReference type="ARBA" id="ARBA00005189"/>
    </source>
</evidence>